<dbReference type="InterPro" id="IPR055730">
    <property type="entry name" value="P11_C"/>
</dbReference>
<name>A0A6C0AK20_9ZZZZ</name>
<feature type="compositionally biased region" description="Basic and acidic residues" evidence="1">
    <location>
        <begin position="165"/>
        <end position="174"/>
    </location>
</feature>
<protein>
    <recommendedName>
        <fullName evidence="3">Minor capsid protein P11 C-terminal conserved region domain-containing protein</fullName>
    </recommendedName>
</protein>
<sequence>MNLNKLIKKISNNQLLMIVAAVALVYGFYHYSGQKMLVTDNMANTAQSQAASMGVRPANPLGGNGGVGSANGLGTSQNGLQANASKKRVVDPKELLPKAGSSEFSKLNPNNGDLSSVSLLKAGHHVGINTVGTSLRNANLQLRSEPQNPRMSVGPWNQSTISGDTSRRNLEIGN</sequence>
<dbReference type="AlphaFoldDB" id="A0A6C0AK20"/>
<feature type="compositionally biased region" description="Polar residues" evidence="1">
    <location>
        <begin position="144"/>
        <end position="164"/>
    </location>
</feature>
<dbReference type="Pfam" id="PF23983">
    <property type="entry name" value="P11_C"/>
    <property type="match status" value="1"/>
</dbReference>
<evidence type="ECO:0000256" key="1">
    <source>
        <dbReference type="SAM" id="MobiDB-lite"/>
    </source>
</evidence>
<evidence type="ECO:0000256" key="2">
    <source>
        <dbReference type="SAM" id="Phobius"/>
    </source>
</evidence>
<feature type="domain" description="Minor capsid protein P11 C-terminal conserved region" evidence="3">
    <location>
        <begin position="90"/>
        <end position="171"/>
    </location>
</feature>
<feature type="compositionally biased region" description="Polar residues" evidence="1">
    <location>
        <begin position="75"/>
        <end position="84"/>
    </location>
</feature>
<feature type="compositionally biased region" description="Gly residues" evidence="1">
    <location>
        <begin position="62"/>
        <end position="71"/>
    </location>
</feature>
<proteinExistence type="predicted"/>
<keyword evidence="2" id="KW-0812">Transmembrane</keyword>
<keyword evidence="2" id="KW-1133">Transmembrane helix</keyword>
<dbReference type="EMBL" id="MN740675">
    <property type="protein sequence ID" value="QHS80118.1"/>
    <property type="molecule type" value="Genomic_DNA"/>
</dbReference>
<feature type="region of interest" description="Disordered" evidence="1">
    <location>
        <begin position="54"/>
        <end position="91"/>
    </location>
</feature>
<feature type="region of interest" description="Disordered" evidence="1">
    <location>
        <begin position="144"/>
        <end position="174"/>
    </location>
</feature>
<accession>A0A6C0AK20</accession>
<reference evidence="4" key="1">
    <citation type="journal article" date="2020" name="Nature">
        <title>Giant virus diversity and host interactions through global metagenomics.</title>
        <authorList>
            <person name="Schulz F."/>
            <person name="Roux S."/>
            <person name="Paez-Espino D."/>
            <person name="Jungbluth S."/>
            <person name="Walsh D.A."/>
            <person name="Denef V.J."/>
            <person name="McMahon K.D."/>
            <person name="Konstantinidis K.T."/>
            <person name="Eloe-Fadrosh E.A."/>
            <person name="Kyrpides N.C."/>
            <person name="Woyke T."/>
        </authorList>
    </citation>
    <scope>NUCLEOTIDE SEQUENCE</scope>
    <source>
        <strain evidence="4">GVMAG-S-1039698-54</strain>
    </source>
</reference>
<evidence type="ECO:0000259" key="3">
    <source>
        <dbReference type="Pfam" id="PF23983"/>
    </source>
</evidence>
<keyword evidence="2" id="KW-0472">Membrane</keyword>
<evidence type="ECO:0000313" key="4">
    <source>
        <dbReference type="EMBL" id="QHS80118.1"/>
    </source>
</evidence>
<organism evidence="4">
    <name type="scientific">viral metagenome</name>
    <dbReference type="NCBI Taxonomy" id="1070528"/>
    <lineage>
        <taxon>unclassified sequences</taxon>
        <taxon>metagenomes</taxon>
        <taxon>organismal metagenomes</taxon>
    </lineage>
</organism>
<feature type="transmembrane region" description="Helical" evidence="2">
    <location>
        <begin position="12"/>
        <end position="31"/>
    </location>
</feature>